<dbReference type="PRINTS" id="PR00367">
    <property type="entry name" value="ETHRSPELEMNT"/>
</dbReference>
<gene>
    <name evidence="8" type="ORF">LUZ62_090750</name>
</gene>
<feature type="region of interest" description="Disordered" evidence="6">
    <location>
        <begin position="1"/>
        <end position="32"/>
    </location>
</feature>
<dbReference type="PROSITE" id="PS51032">
    <property type="entry name" value="AP2_ERF"/>
    <property type="match status" value="1"/>
</dbReference>
<dbReference type="PANTHER" id="PTHR31677:SF146">
    <property type="entry name" value="ETHYLENE-RESPONSIVE TRANSCRIPTION FACTOR ESR2"/>
    <property type="match status" value="1"/>
</dbReference>
<dbReference type="AlphaFoldDB" id="A0AAV8CNQ0"/>
<dbReference type="SMART" id="SM00380">
    <property type="entry name" value="AP2"/>
    <property type="match status" value="1"/>
</dbReference>
<dbReference type="FunFam" id="3.30.730.10:FF:000001">
    <property type="entry name" value="Ethylene-responsive transcription factor 2"/>
    <property type="match status" value="1"/>
</dbReference>
<dbReference type="Proteomes" id="UP001140206">
    <property type="component" value="Chromosome 5"/>
</dbReference>
<evidence type="ECO:0000256" key="4">
    <source>
        <dbReference type="ARBA" id="ARBA00023163"/>
    </source>
</evidence>
<feature type="compositionally biased region" description="Polar residues" evidence="6">
    <location>
        <begin position="1"/>
        <end position="29"/>
    </location>
</feature>
<evidence type="ECO:0000256" key="5">
    <source>
        <dbReference type="ARBA" id="ARBA00023242"/>
    </source>
</evidence>
<evidence type="ECO:0000313" key="9">
    <source>
        <dbReference type="Proteomes" id="UP001140206"/>
    </source>
</evidence>
<feature type="domain" description="AP2/ERF" evidence="7">
    <location>
        <begin position="33"/>
        <end position="90"/>
    </location>
</feature>
<dbReference type="CDD" id="cd00018">
    <property type="entry name" value="AP2"/>
    <property type="match status" value="1"/>
</dbReference>
<keyword evidence="5" id="KW-0539">Nucleus</keyword>
<organism evidence="8 9">
    <name type="scientific">Rhynchospora pubera</name>
    <dbReference type="NCBI Taxonomy" id="906938"/>
    <lineage>
        <taxon>Eukaryota</taxon>
        <taxon>Viridiplantae</taxon>
        <taxon>Streptophyta</taxon>
        <taxon>Embryophyta</taxon>
        <taxon>Tracheophyta</taxon>
        <taxon>Spermatophyta</taxon>
        <taxon>Magnoliopsida</taxon>
        <taxon>Liliopsida</taxon>
        <taxon>Poales</taxon>
        <taxon>Cyperaceae</taxon>
        <taxon>Cyperoideae</taxon>
        <taxon>Rhynchosporeae</taxon>
        <taxon>Rhynchospora</taxon>
    </lineage>
</organism>
<keyword evidence="9" id="KW-1185">Reference proteome</keyword>
<dbReference type="Pfam" id="PF00847">
    <property type="entry name" value="AP2"/>
    <property type="match status" value="1"/>
</dbReference>
<dbReference type="SUPFAM" id="SSF54171">
    <property type="entry name" value="DNA-binding domain"/>
    <property type="match status" value="1"/>
</dbReference>
<dbReference type="EMBL" id="JAMFTS010000005">
    <property type="protein sequence ID" value="KAJ4756345.1"/>
    <property type="molecule type" value="Genomic_DNA"/>
</dbReference>
<evidence type="ECO:0000256" key="6">
    <source>
        <dbReference type="SAM" id="MobiDB-lite"/>
    </source>
</evidence>
<accession>A0AAV8CNQ0</accession>
<name>A0AAV8CNQ0_9POAL</name>
<dbReference type="InterPro" id="IPR036955">
    <property type="entry name" value="AP2/ERF_dom_sf"/>
</dbReference>
<comment type="subcellular location">
    <subcellularLocation>
        <location evidence="1">Nucleus</location>
    </subcellularLocation>
</comment>
<proteinExistence type="predicted"/>
<dbReference type="Gene3D" id="3.30.730.10">
    <property type="entry name" value="AP2/ERF domain"/>
    <property type="match status" value="1"/>
</dbReference>
<comment type="caution">
    <text evidence="8">The sequence shown here is derived from an EMBL/GenBank/DDBJ whole genome shotgun (WGS) entry which is preliminary data.</text>
</comment>
<sequence>MENRSHSNMVTNSSGKRATASAPGSTNKDGTMRYRGVRRRPWGRYAAEIRDPQSKERRWLGTFDTAEQAACAYDIAARAMRGHKARTNFPSPTTMPNCHGVAGDWSWSVMPTAAPPLNPLILHSLLSAPTQTCNASNCACCTAIPLLNHGGATIPTAIPISTGATFDCAYDSCTGTEPSLLHSGPQLPQPLSQQYQSGCNGSNASNVAPLLSDTSIEPGNNTMDLFRTEPPEAGLLQEIIQGFYPHYQCSKGSDICNGTGFSVDQEMVIKQELLGLNSSDRFCDDASNGFPKVPEGLLEDVMQYPGFFEFISTNLRKT</sequence>
<keyword evidence="3" id="KW-0238">DNA-binding</keyword>
<evidence type="ECO:0000256" key="1">
    <source>
        <dbReference type="ARBA" id="ARBA00004123"/>
    </source>
</evidence>
<keyword evidence="2" id="KW-0805">Transcription regulation</keyword>
<dbReference type="GO" id="GO:0003677">
    <property type="term" value="F:DNA binding"/>
    <property type="evidence" value="ECO:0007669"/>
    <property type="project" value="UniProtKB-KW"/>
</dbReference>
<dbReference type="InterPro" id="IPR016177">
    <property type="entry name" value="DNA-bd_dom_sf"/>
</dbReference>
<dbReference type="GO" id="GO:0005634">
    <property type="term" value="C:nucleus"/>
    <property type="evidence" value="ECO:0007669"/>
    <property type="project" value="UniProtKB-SubCell"/>
</dbReference>
<dbReference type="GO" id="GO:0003700">
    <property type="term" value="F:DNA-binding transcription factor activity"/>
    <property type="evidence" value="ECO:0007669"/>
    <property type="project" value="InterPro"/>
</dbReference>
<evidence type="ECO:0000313" key="8">
    <source>
        <dbReference type="EMBL" id="KAJ4756345.1"/>
    </source>
</evidence>
<evidence type="ECO:0000259" key="7">
    <source>
        <dbReference type="PROSITE" id="PS51032"/>
    </source>
</evidence>
<dbReference type="InterPro" id="IPR001471">
    <property type="entry name" value="AP2/ERF_dom"/>
</dbReference>
<reference evidence="8" key="1">
    <citation type="submission" date="2022-08" db="EMBL/GenBank/DDBJ databases">
        <authorList>
            <person name="Marques A."/>
        </authorList>
    </citation>
    <scope>NUCLEOTIDE SEQUENCE</scope>
    <source>
        <strain evidence="8">RhyPub2mFocal</strain>
        <tissue evidence="8">Leaves</tissue>
    </source>
</reference>
<keyword evidence="4" id="KW-0804">Transcription</keyword>
<dbReference type="PANTHER" id="PTHR31677">
    <property type="entry name" value="AP2 DOMAIN CLASS TRANSCRIPTION FACTOR"/>
    <property type="match status" value="1"/>
</dbReference>
<evidence type="ECO:0000256" key="2">
    <source>
        <dbReference type="ARBA" id="ARBA00023015"/>
    </source>
</evidence>
<protein>
    <submittedName>
        <fullName evidence="8">Ethylene-responsive transcription factor ESR2</fullName>
    </submittedName>
</protein>
<evidence type="ECO:0000256" key="3">
    <source>
        <dbReference type="ARBA" id="ARBA00023125"/>
    </source>
</evidence>